<dbReference type="PANTHER" id="PTHR43479:SF7">
    <property type="entry name" value="TETR-FAMILY TRANSCRIPTIONAL REGULATOR"/>
    <property type="match status" value="1"/>
</dbReference>
<dbReference type="InterPro" id="IPR009057">
    <property type="entry name" value="Homeodomain-like_sf"/>
</dbReference>
<dbReference type="STRING" id="573061.Clocel_3612"/>
<evidence type="ECO:0000313" key="5">
    <source>
        <dbReference type="Proteomes" id="UP000002730"/>
    </source>
</evidence>
<dbReference type="GO" id="GO:0003677">
    <property type="term" value="F:DNA binding"/>
    <property type="evidence" value="ECO:0007669"/>
    <property type="project" value="UniProtKB-UniRule"/>
</dbReference>
<gene>
    <name evidence="4" type="ordered locus">Clocel_3612</name>
</gene>
<organism evidence="4 5">
    <name type="scientific">Clostridium cellulovorans (strain ATCC 35296 / DSM 3052 / OCM 3 / 743B)</name>
    <dbReference type="NCBI Taxonomy" id="573061"/>
    <lineage>
        <taxon>Bacteria</taxon>
        <taxon>Bacillati</taxon>
        <taxon>Bacillota</taxon>
        <taxon>Clostridia</taxon>
        <taxon>Eubacteriales</taxon>
        <taxon>Clostridiaceae</taxon>
        <taxon>Clostridium</taxon>
    </lineage>
</organism>
<dbReference type="InterPro" id="IPR001647">
    <property type="entry name" value="HTH_TetR"/>
</dbReference>
<dbReference type="AlphaFoldDB" id="D9SWK2"/>
<reference evidence="4 5" key="1">
    <citation type="submission" date="2010-08" db="EMBL/GenBank/DDBJ databases">
        <title>Complete sequence of Clostridium cellulovorans 743B.</title>
        <authorList>
            <consortium name="US DOE Joint Genome Institute"/>
            <person name="Lucas S."/>
            <person name="Copeland A."/>
            <person name="Lapidus A."/>
            <person name="Cheng J.-F."/>
            <person name="Bruce D."/>
            <person name="Goodwin L."/>
            <person name="Pitluck S."/>
            <person name="Chertkov O."/>
            <person name="Detter J.C."/>
            <person name="Han C."/>
            <person name="Tapia R."/>
            <person name="Land M."/>
            <person name="Hauser L."/>
            <person name="Chang Y.-J."/>
            <person name="Jeffries C."/>
            <person name="Kyrpides N."/>
            <person name="Ivanova N."/>
            <person name="Mikhailova N."/>
            <person name="Hemme C.L."/>
            <person name="Woyke T."/>
        </authorList>
    </citation>
    <scope>NUCLEOTIDE SEQUENCE [LARGE SCALE GENOMIC DNA]</scope>
    <source>
        <strain evidence="5">ATCC 35296 / DSM 3052 / OCM 3 / 743B</strain>
    </source>
</reference>
<dbReference type="Gene3D" id="1.10.357.10">
    <property type="entry name" value="Tetracycline Repressor, domain 2"/>
    <property type="match status" value="1"/>
</dbReference>
<dbReference type="HOGENOM" id="CLU_087539_0_3_9"/>
<dbReference type="Proteomes" id="UP000002730">
    <property type="component" value="Chromosome"/>
</dbReference>
<feature type="domain" description="HTH tetR-type" evidence="3">
    <location>
        <begin position="11"/>
        <end position="71"/>
    </location>
</feature>
<dbReference type="SUPFAM" id="SSF46689">
    <property type="entry name" value="Homeodomain-like"/>
    <property type="match status" value="1"/>
</dbReference>
<evidence type="ECO:0000256" key="2">
    <source>
        <dbReference type="PROSITE-ProRule" id="PRU00335"/>
    </source>
</evidence>
<keyword evidence="1 2" id="KW-0238">DNA-binding</keyword>
<proteinExistence type="predicted"/>
<accession>D9SWK2</accession>
<dbReference type="PROSITE" id="PS50977">
    <property type="entry name" value="HTH_TETR_2"/>
    <property type="match status" value="1"/>
</dbReference>
<dbReference type="EMBL" id="CP002160">
    <property type="protein sequence ID" value="ADL53284.1"/>
    <property type="molecule type" value="Genomic_DNA"/>
</dbReference>
<keyword evidence="5" id="KW-1185">Reference proteome</keyword>
<evidence type="ECO:0000313" key="4">
    <source>
        <dbReference type="EMBL" id="ADL53284.1"/>
    </source>
</evidence>
<evidence type="ECO:0000256" key="1">
    <source>
        <dbReference type="ARBA" id="ARBA00023125"/>
    </source>
</evidence>
<sequence>MSEKAEYKSAIRSRRLIREAFIELIQEKDIEKITVTDIINRADINRGTFYAHYQDIRALMEQISNEIIGKMFEFLGEFSHKNFFQNPLPLLLKISSWLEDDVEFYKTLINSRGSEHFLIKLKEILVDYMKTNSDFPEHAKKSPQFSIHAHFFAGGIINLYEVWLRSEIDSSLKEISQEISMIFVNYSNLFCQKK</sequence>
<dbReference type="RefSeq" id="WP_010073616.1">
    <property type="nucleotide sequence ID" value="NC_014393.1"/>
</dbReference>
<dbReference type="Pfam" id="PF14278">
    <property type="entry name" value="TetR_C_8"/>
    <property type="match status" value="1"/>
</dbReference>
<evidence type="ECO:0000259" key="3">
    <source>
        <dbReference type="PROSITE" id="PS50977"/>
    </source>
</evidence>
<dbReference type="PANTHER" id="PTHR43479">
    <property type="entry name" value="ACREF/ENVCD OPERON REPRESSOR-RELATED"/>
    <property type="match status" value="1"/>
</dbReference>
<dbReference type="InterPro" id="IPR050624">
    <property type="entry name" value="HTH-type_Tx_Regulator"/>
</dbReference>
<dbReference type="eggNOG" id="COG1309">
    <property type="taxonomic scope" value="Bacteria"/>
</dbReference>
<protein>
    <submittedName>
        <fullName evidence="4">Regulatory protein TetR</fullName>
    </submittedName>
</protein>
<dbReference type="OrthoDB" id="9810250at2"/>
<dbReference type="KEGG" id="ccb:Clocel_3612"/>
<dbReference type="Pfam" id="PF00440">
    <property type="entry name" value="TetR_N"/>
    <property type="match status" value="1"/>
</dbReference>
<feature type="DNA-binding region" description="H-T-H motif" evidence="2">
    <location>
        <begin position="34"/>
        <end position="53"/>
    </location>
</feature>
<name>D9SWK2_CLOC7</name>
<dbReference type="InterPro" id="IPR039532">
    <property type="entry name" value="TetR_C_Firmicutes"/>
</dbReference>